<keyword evidence="1" id="KW-0479">Metal-binding</keyword>
<sequence length="131" mass="14836">MERKNNNYMDKKIIAKIKKDLLARKKQITEDLKAITSKGGRENNGLRTKFPNIGDKIDENVLEIDEYSTNIATDKVLESALRDINGALDRIKNNTYGICKYCQKEIGEKRMLARPVASACVECKSKLQKSA</sequence>
<feature type="domain" description="Zinc finger DksA/TraR C4-type" evidence="5">
    <location>
        <begin position="95"/>
        <end position="128"/>
    </location>
</feature>
<evidence type="ECO:0000313" key="6">
    <source>
        <dbReference type="EMBL" id="PIV51079.1"/>
    </source>
</evidence>
<accession>A0A2M7DMR9</accession>
<dbReference type="AlphaFoldDB" id="A0A2M7DMR9"/>
<protein>
    <recommendedName>
        <fullName evidence="5">Zinc finger DksA/TraR C4-type domain-containing protein</fullName>
    </recommendedName>
</protein>
<dbReference type="Gene3D" id="1.20.120.910">
    <property type="entry name" value="DksA, coiled-coil domain"/>
    <property type="match status" value="1"/>
</dbReference>
<organism evidence="6 7">
    <name type="scientific">Candidatus Falkowbacteria bacterium CG02_land_8_20_14_3_00_36_14</name>
    <dbReference type="NCBI Taxonomy" id="1974560"/>
    <lineage>
        <taxon>Bacteria</taxon>
        <taxon>Candidatus Falkowiibacteriota</taxon>
    </lineage>
</organism>
<dbReference type="InterPro" id="IPR037187">
    <property type="entry name" value="DnaK_N"/>
</dbReference>
<reference evidence="7" key="1">
    <citation type="submission" date="2017-09" db="EMBL/GenBank/DDBJ databases">
        <title>Depth-based differentiation of microbial function through sediment-hosted aquifers and enrichment of novel symbionts in the deep terrestrial subsurface.</title>
        <authorList>
            <person name="Probst A.J."/>
            <person name="Ladd B."/>
            <person name="Jarett J.K."/>
            <person name="Geller-Mcgrath D.E."/>
            <person name="Sieber C.M.K."/>
            <person name="Emerson J.B."/>
            <person name="Anantharaman K."/>
            <person name="Thomas B.C."/>
            <person name="Malmstrom R."/>
            <person name="Stieglmeier M."/>
            <person name="Klingl A."/>
            <person name="Woyke T."/>
            <person name="Ryan C.M."/>
            <person name="Banfield J.F."/>
        </authorList>
    </citation>
    <scope>NUCLEOTIDE SEQUENCE [LARGE SCALE GENOMIC DNA]</scope>
</reference>
<evidence type="ECO:0000256" key="2">
    <source>
        <dbReference type="ARBA" id="ARBA00022771"/>
    </source>
</evidence>
<dbReference type="SUPFAM" id="SSF57716">
    <property type="entry name" value="Glucocorticoid receptor-like (DNA-binding domain)"/>
    <property type="match status" value="1"/>
</dbReference>
<dbReference type="EMBL" id="PETS01000083">
    <property type="protein sequence ID" value="PIV51079.1"/>
    <property type="molecule type" value="Genomic_DNA"/>
</dbReference>
<evidence type="ECO:0000259" key="5">
    <source>
        <dbReference type="Pfam" id="PF01258"/>
    </source>
</evidence>
<dbReference type="GO" id="GO:0008270">
    <property type="term" value="F:zinc ion binding"/>
    <property type="evidence" value="ECO:0007669"/>
    <property type="project" value="UniProtKB-KW"/>
</dbReference>
<keyword evidence="3" id="KW-0862">Zinc</keyword>
<evidence type="ECO:0000256" key="3">
    <source>
        <dbReference type="ARBA" id="ARBA00022833"/>
    </source>
</evidence>
<dbReference type="Pfam" id="PF01258">
    <property type="entry name" value="zf-dskA_traR"/>
    <property type="match status" value="1"/>
</dbReference>
<dbReference type="PANTHER" id="PTHR33823">
    <property type="entry name" value="RNA POLYMERASE-BINDING TRANSCRIPTION FACTOR DKSA-RELATED"/>
    <property type="match status" value="1"/>
</dbReference>
<evidence type="ECO:0000256" key="1">
    <source>
        <dbReference type="ARBA" id="ARBA00022723"/>
    </source>
</evidence>
<gene>
    <name evidence="6" type="ORF">COS18_03335</name>
</gene>
<feature type="zinc finger region" description="dksA C4-type" evidence="4">
    <location>
        <begin position="99"/>
        <end position="123"/>
    </location>
</feature>
<dbReference type="PROSITE" id="PS51128">
    <property type="entry name" value="ZF_DKSA_2"/>
    <property type="match status" value="1"/>
</dbReference>
<keyword evidence="2" id="KW-0863">Zinc-finger</keyword>
<comment type="caution">
    <text evidence="6">The sequence shown here is derived from an EMBL/GenBank/DDBJ whole genome shotgun (WGS) entry which is preliminary data.</text>
</comment>
<name>A0A2M7DMR9_9BACT</name>
<dbReference type="SUPFAM" id="SSF109635">
    <property type="entry name" value="DnaK suppressor protein DksA, alpha-hairpin domain"/>
    <property type="match status" value="1"/>
</dbReference>
<evidence type="ECO:0000256" key="4">
    <source>
        <dbReference type="PROSITE-ProRule" id="PRU00510"/>
    </source>
</evidence>
<dbReference type="PANTHER" id="PTHR33823:SF4">
    <property type="entry name" value="GENERAL STRESS PROTEIN 16O"/>
    <property type="match status" value="1"/>
</dbReference>
<dbReference type="Proteomes" id="UP000228896">
    <property type="component" value="Unassembled WGS sequence"/>
</dbReference>
<evidence type="ECO:0000313" key="7">
    <source>
        <dbReference type="Proteomes" id="UP000228896"/>
    </source>
</evidence>
<proteinExistence type="predicted"/>
<dbReference type="InterPro" id="IPR000962">
    <property type="entry name" value="Znf_DskA_TraR"/>
</dbReference>